<feature type="domain" description="Teneurin-like YD-shell" evidence="4">
    <location>
        <begin position="153"/>
        <end position="296"/>
    </location>
</feature>
<proteinExistence type="predicted"/>
<organism evidence="5 6">
    <name type="scientific">Salmonella enterica I</name>
    <dbReference type="NCBI Taxonomy" id="59201"/>
    <lineage>
        <taxon>Bacteria</taxon>
        <taxon>Pseudomonadati</taxon>
        <taxon>Pseudomonadota</taxon>
        <taxon>Gammaproteobacteria</taxon>
        <taxon>Enterobacterales</taxon>
        <taxon>Enterobacteriaceae</taxon>
        <taxon>Salmonella</taxon>
    </lineage>
</organism>
<dbReference type="PANTHER" id="PTHR32305">
    <property type="match status" value="1"/>
</dbReference>
<feature type="region of interest" description="Disordered" evidence="2">
    <location>
        <begin position="492"/>
        <end position="511"/>
    </location>
</feature>
<dbReference type="PANTHER" id="PTHR32305:SF15">
    <property type="entry name" value="PROTEIN RHSA-RELATED"/>
    <property type="match status" value="1"/>
</dbReference>
<dbReference type="Pfam" id="PF15657">
    <property type="entry name" value="Tox-HNH-EHHH"/>
    <property type="match status" value="1"/>
</dbReference>
<evidence type="ECO:0000256" key="2">
    <source>
        <dbReference type="SAM" id="MobiDB-lite"/>
    </source>
</evidence>
<dbReference type="Proteomes" id="UP000277214">
    <property type="component" value="Chromosome 1"/>
</dbReference>
<dbReference type="NCBIfam" id="TIGR03696">
    <property type="entry name" value="Rhs_assc_core"/>
    <property type="match status" value="1"/>
</dbReference>
<dbReference type="Pfam" id="PF25023">
    <property type="entry name" value="TEN_YD-shell"/>
    <property type="match status" value="1"/>
</dbReference>
<dbReference type="PRINTS" id="PR00394">
    <property type="entry name" value="RHSPROTEIN"/>
</dbReference>
<dbReference type="Gene3D" id="2.180.10.10">
    <property type="entry name" value="RHS repeat-associated core"/>
    <property type="match status" value="1"/>
</dbReference>
<dbReference type="AlphaFoldDB" id="A0A3S4HEL1"/>
<evidence type="ECO:0000313" key="6">
    <source>
        <dbReference type="Proteomes" id="UP000277214"/>
    </source>
</evidence>
<gene>
    <name evidence="5" type="ORF">NCTC8272_03019</name>
</gene>
<dbReference type="InterPro" id="IPR022385">
    <property type="entry name" value="Rhs_assc_core"/>
</dbReference>
<dbReference type="InterPro" id="IPR050708">
    <property type="entry name" value="T6SS_VgrG/RHS"/>
</dbReference>
<feature type="compositionally biased region" description="Polar residues" evidence="2">
    <location>
        <begin position="492"/>
        <end position="502"/>
    </location>
</feature>
<feature type="domain" description="HNH/Endo VII superfamily nuclease toxins" evidence="3">
    <location>
        <begin position="513"/>
        <end position="587"/>
    </location>
</feature>
<reference evidence="5 6" key="1">
    <citation type="submission" date="2018-12" db="EMBL/GenBank/DDBJ databases">
        <authorList>
            <consortium name="Pathogen Informatics"/>
        </authorList>
    </citation>
    <scope>NUCLEOTIDE SEQUENCE [LARGE SCALE GENOMIC DNA]</scope>
    <source>
        <strain evidence="5 6">NCTC8272</strain>
    </source>
</reference>
<name>A0A3S4HEL1_SALET</name>
<dbReference type="EMBL" id="LR134149">
    <property type="protein sequence ID" value="VEA39123.1"/>
    <property type="molecule type" value="Genomic_DNA"/>
</dbReference>
<sequence>MYECSDATQKDYTLTSRITLEWDDRHRLVAEEQDGQRTEYRYDDAGRLTGTKTTDGETQREYDASGVLMAYRSNGHRMEFGHTRAGQERSRRYRPEDEESWLAQTPLNHAVYIQEQGHDACGRTAWQRPGAERLTGSHESVASWRPLGEHRYAWDKSGRLTGHEMWSKTRSEQETRYSYDNRDQITSVLRLNADGPAQEERYRYTVNEQIAESRINGILSQHDYRNECVTQAGDSRYEYDTCGRVIKRTEQKRGFRPQEWRYRWDDFDRLREVKTPDGEVWQYRYDAFGRRTAKRNIIRAAWKQNHHTVSEVRYQWLGMALSASEKRYADGSPALREQWHYRGGFELLAKEARAANDDTSDFYPILIGPDGAPQEMYSANGRKVWRRQRSLWGLAAANDASHNARESCNAGFMGQWQDEESGLWYNLHRYMDSRTGQYLSQDPLKLGGGLNTQSYVHDPVGWCDPLGLKCGGVNRRQALNEAKDLAGIPRSQQPNRQWTVGNNPMRRGKTNYKYSEDLGSHGRYYEYTDARGHKRVIVEHTADPRAPGPHTHAGQPKPGADPRTYDFKNDRYQKINNPSTNDHHIYYDY</sequence>
<evidence type="ECO:0000313" key="5">
    <source>
        <dbReference type="EMBL" id="VEA39123.1"/>
    </source>
</evidence>
<evidence type="ECO:0000259" key="3">
    <source>
        <dbReference type="Pfam" id="PF15657"/>
    </source>
</evidence>
<keyword evidence="1" id="KW-0677">Repeat</keyword>
<dbReference type="InterPro" id="IPR006530">
    <property type="entry name" value="YD"/>
</dbReference>
<feature type="region of interest" description="Disordered" evidence="2">
    <location>
        <begin position="542"/>
        <end position="562"/>
    </location>
</feature>
<evidence type="ECO:0000256" key="1">
    <source>
        <dbReference type="ARBA" id="ARBA00022737"/>
    </source>
</evidence>
<dbReference type="Pfam" id="PF05593">
    <property type="entry name" value="RHS_repeat"/>
    <property type="match status" value="1"/>
</dbReference>
<evidence type="ECO:0000259" key="4">
    <source>
        <dbReference type="Pfam" id="PF25023"/>
    </source>
</evidence>
<dbReference type="NCBIfam" id="TIGR01643">
    <property type="entry name" value="YD_repeat_2x"/>
    <property type="match status" value="3"/>
</dbReference>
<dbReference type="InterPro" id="IPR028048">
    <property type="entry name" value="Tox-HNH-EHHH"/>
</dbReference>
<accession>A0A3S4HEL1</accession>
<dbReference type="InterPro" id="IPR056823">
    <property type="entry name" value="TEN-like_YD-shell"/>
</dbReference>
<dbReference type="InterPro" id="IPR031325">
    <property type="entry name" value="RHS_repeat"/>
</dbReference>
<protein>
    <submittedName>
        <fullName evidence="5">Sugar-binding protein</fullName>
    </submittedName>
</protein>